<keyword evidence="1" id="KW-0472">Membrane</keyword>
<evidence type="ECO:0000313" key="2">
    <source>
        <dbReference type="EMBL" id="JAS08705.1"/>
    </source>
</evidence>
<sequence length="141" mass="15969">VLKLTSTLLKDFNMISLTVLIIFIGSIQVISGQNDPGYTKIEDVVARLKHHGIDVDKFDNIFGYQRMDQRTPELQQEDIKPQPDINPQFKNNGVTNQPESNIFSKQVGKRNIITADGSELKVIYSVNKWAKGILLQQMVLN</sequence>
<name>A0A1B6C629_9HEMI</name>
<accession>A0A1B6C629</accession>
<keyword evidence="1" id="KW-0812">Transmembrane</keyword>
<gene>
    <name evidence="2" type="ORF">g.7776</name>
</gene>
<organism evidence="2">
    <name type="scientific">Clastoptera arizonana</name>
    <name type="common">Arizona spittle bug</name>
    <dbReference type="NCBI Taxonomy" id="38151"/>
    <lineage>
        <taxon>Eukaryota</taxon>
        <taxon>Metazoa</taxon>
        <taxon>Ecdysozoa</taxon>
        <taxon>Arthropoda</taxon>
        <taxon>Hexapoda</taxon>
        <taxon>Insecta</taxon>
        <taxon>Pterygota</taxon>
        <taxon>Neoptera</taxon>
        <taxon>Paraneoptera</taxon>
        <taxon>Hemiptera</taxon>
        <taxon>Auchenorrhyncha</taxon>
        <taxon>Cercopoidea</taxon>
        <taxon>Clastopteridae</taxon>
        <taxon>Clastoptera</taxon>
    </lineage>
</organism>
<keyword evidence="1" id="KW-1133">Transmembrane helix</keyword>
<dbReference type="AlphaFoldDB" id="A0A1B6C629"/>
<evidence type="ECO:0000256" key="1">
    <source>
        <dbReference type="SAM" id="Phobius"/>
    </source>
</evidence>
<reference evidence="2" key="1">
    <citation type="submission" date="2015-12" db="EMBL/GenBank/DDBJ databases">
        <title>De novo transcriptome assembly of four potential Pierce s Disease insect vectors from Arizona vineyards.</title>
        <authorList>
            <person name="Tassone E.E."/>
        </authorList>
    </citation>
    <scope>NUCLEOTIDE SEQUENCE</scope>
</reference>
<proteinExistence type="predicted"/>
<feature type="transmembrane region" description="Helical" evidence="1">
    <location>
        <begin position="12"/>
        <end position="30"/>
    </location>
</feature>
<protein>
    <submittedName>
        <fullName evidence="2">Uncharacterized protein</fullName>
    </submittedName>
</protein>
<dbReference type="EMBL" id="GEDC01028593">
    <property type="protein sequence ID" value="JAS08705.1"/>
    <property type="molecule type" value="Transcribed_RNA"/>
</dbReference>
<feature type="non-terminal residue" evidence="2">
    <location>
        <position position="1"/>
    </location>
</feature>